<dbReference type="SUPFAM" id="SSF50978">
    <property type="entry name" value="WD40 repeat-like"/>
    <property type="match status" value="1"/>
</dbReference>
<dbReference type="InterPro" id="IPR015943">
    <property type="entry name" value="WD40/YVTN_repeat-like_dom_sf"/>
</dbReference>
<name>A0A9Q0L3F9_9MAGN</name>
<proteinExistence type="predicted"/>
<evidence type="ECO:0008006" key="4">
    <source>
        <dbReference type="Google" id="ProtNLM"/>
    </source>
</evidence>
<dbReference type="Gene3D" id="1.25.40.470">
    <property type="match status" value="1"/>
</dbReference>
<dbReference type="Gene3D" id="2.130.10.10">
    <property type="entry name" value="YVTN repeat-like/Quinoprotein amine dehydrogenase"/>
    <property type="match status" value="2"/>
</dbReference>
<evidence type="ECO:0000313" key="3">
    <source>
        <dbReference type="Proteomes" id="UP001141806"/>
    </source>
</evidence>
<dbReference type="InterPro" id="IPR001680">
    <property type="entry name" value="WD40_rpt"/>
</dbReference>
<dbReference type="OrthoDB" id="509637at2759"/>
<dbReference type="InterPro" id="IPR036322">
    <property type="entry name" value="WD40_repeat_dom_sf"/>
</dbReference>
<dbReference type="Pfam" id="PF00400">
    <property type="entry name" value="WD40"/>
    <property type="match status" value="1"/>
</dbReference>
<feature type="compositionally biased region" description="Polar residues" evidence="1">
    <location>
        <begin position="1274"/>
        <end position="1284"/>
    </location>
</feature>
<keyword evidence="3" id="KW-1185">Reference proteome</keyword>
<gene>
    <name evidence="2" type="ORF">NE237_032499</name>
</gene>
<comment type="caution">
    <text evidence="2">The sequence shown here is derived from an EMBL/GenBank/DDBJ whole genome shotgun (WGS) entry which is preliminary data.</text>
</comment>
<evidence type="ECO:0000256" key="1">
    <source>
        <dbReference type="SAM" id="MobiDB-lite"/>
    </source>
</evidence>
<evidence type="ECO:0000313" key="2">
    <source>
        <dbReference type="EMBL" id="KAJ4981662.1"/>
    </source>
</evidence>
<reference evidence="2" key="1">
    <citation type="journal article" date="2023" name="Plant J.">
        <title>The genome of the king protea, Protea cynaroides.</title>
        <authorList>
            <person name="Chang J."/>
            <person name="Duong T.A."/>
            <person name="Schoeman C."/>
            <person name="Ma X."/>
            <person name="Roodt D."/>
            <person name="Barker N."/>
            <person name="Li Z."/>
            <person name="Van de Peer Y."/>
            <person name="Mizrachi E."/>
        </authorList>
    </citation>
    <scope>NUCLEOTIDE SEQUENCE</scope>
    <source>
        <tissue evidence="2">Young leaves</tissue>
    </source>
</reference>
<dbReference type="PANTHER" id="PTHR45521:SF2">
    <property type="entry name" value="TRANSDUCIN_WD40 REPEAT-LIKE SUPERFAMILY PROTEIN"/>
    <property type="match status" value="1"/>
</dbReference>
<dbReference type="EMBL" id="JAMYWD010000001">
    <property type="protein sequence ID" value="KAJ4981662.1"/>
    <property type="molecule type" value="Genomic_DNA"/>
</dbReference>
<dbReference type="Proteomes" id="UP001141806">
    <property type="component" value="Unassembled WGS sequence"/>
</dbReference>
<feature type="region of interest" description="Disordered" evidence="1">
    <location>
        <begin position="444"/>
        <end position="464"/>
    </location>
</feature>
<dbReference type="InterPro" id="IPR053290">
    <property type="entry name" value="TSET_complex_member"/>
</dbReference>
<feature type="region of interest" description="Disordered" evidence="1">
    <location>
        <begin position="1197"/>
        <end position="1314"/>
    </location>
</feature>
<accession>A0A9Q0L3F9</accession>
<organism evidence="2 3">
    <name type="scientific">Protea cynaroides</name>
    <dbReference type="NCBI Taxonomy" id="273540"/>
    <lineage>
        <taxon>Eukaryota</taxon>
        <taxon>Viridiplantae</taxon>
        <taxon>Streptophyta</taxon>
        <taxon>Embryophyta</taxon>
        <taxon>Tracheophyta</taxon>
        <taxon>Spermatophyta</taxon>
        <taxon>Magnoliopsida</taxon>
        <taxon>Proteales</taxon>
        <taxon>Proteaceae</taxon>
        <taxon>Protea</taxon>
    </lineage>
</organism>
<feature type="compositionally biased region" description="Low complexity" evidence="1">
    <location>
        <begin position="1197"/>
        <end position="1245"/>
    </location>
</feature>
<dbReference type="SMART" id="SM00320">
    <property type="entry name" value="WD40"/>
    <property type="match status" value="3"/>
</dbReference>
<sequence length="1314" mass="141010">MLRLRAYRPTNDKIVRIQLHPTHPWLVTADASDHVSVWNWEHRQVIYELKAGGVDERRLVGAKLEKLAEGESEPKGKPTEAMRGGSVKQVSFYDDDVRFWQLWRNRSTAAEAPSPVNPHSSAFTSPAPSTRGRHFLVICCENKAIFLDLVTMRGRDVPKQDLDNKSLLCMEFLSRSAAGDGPLVAFGGSDGVIRVLSMITWKLVRRYTGGHKGSISCLMTFMASSGEALLVSGGGDGLLVLWSADHGQDSRELVPKLSLKAHDGGVVAVELSRVMGGTPQLITIGADKALAIWDTISFKELRRIKPVPKLACHSVASWCHPRAPNLDILTCVKDSHIWAIEHPTYSAITRPLCELSSLVPPQVLAPNKKLRVYCMVAHPLQPHLVATGTNIGVILSEFDARSLPAVAPLPTPPGSREHSAVYVVERELKLLSFQLSNTVNPSLGSTGSISETGRSRAESSDTLNVKQMKKHISPSIPHDSYSVLSVSSSGKYLAIVWPDIPHFCVYKVSDWSVVDSGTGRLLAWDTCRDRFALLESALPPRIPIIPKGGSSRKAKEAAAAAAQAAVAAASAASAATVQVRIILDDGTSNTLTRSIDGRNEPVIGLHGGALLGVAYRTSRKISPVAASAISTFQSMPLSGFGNSGLSSFTTSDDPLSSNRQSVSDVAPQNFQLYSWETFQPVSGLLAQPEWTAWDQTVEYCAFAYNRYIIISSLRPQYRYLGDVAIPSATGAVWHRRQLFVATPTTIECVFVDAGVAAIDIETKKRKEEMKIKEAQARAVAEHGELALIAVDGSQTIASERISLRPPMLQVVRLASFQHAPSVPPFLMLPKQSKVDGEDSGMPKDTEERRVNEIAVGGGGVSVAVTRFPAEQKRPVGPLVVVGVRDGVLWLIDRYMCAHALSLSHPGIRCRCLAAYGDAVSAVKWASRLGREHHDDLAQFMLGMGYATEALHLPGISKRLEFDLAMQSNDLKRALQCLLTMSNSRDIGQDNVGLDVSEILTLTAKREIVVDAVQGIVKFAKEFLDLIDAADATAQVDIAREALKRLAATGSVKGALGGQELRGLALRLANHGELTRLSGLVSNLISAGQGREAAFAAAVLGDNALMEKAWQDTGMLAEAVLHAHAHGRPTLKNLVLAWNKMLQKDLEHAPTMKTDAAAAFLASLEEPKLTSLAEAGKKPPIEILPPGMVSLTAAIPIQKKPGPGIQGSQQQPSKPLLLELPPSTEQPASAPLSGAPLSSPPLSSAANDPTASPVSSPALPMSSPPKSATDESVAPQESVQAQPASGSPPPLEADGQIEDQLASVPTQSPMIDPLI</sequence>
<protein>
    <recommendedName>
        <fullName evidence="4">Transducin/WD40 repeat-like superfamily protein</fullName>
    </recommendedName>
</protein>
<dbReference type="PANTHER" id="PTHR45521">
    <property type="entry name" value="TSET COMPLEX MEMBER TSTF"/>
    <property type="match status" value="1"/>
</dbReference>